<dbReference type="Gene3D" id="1.10.3720.10">
    <property type="entry name" value="MetI-like"/>
    <property type="match status" value="1"/>
</dbReference>
<feature type="transmembrane region" description="Helical" evidence="7">
    <location>
        <begin position="230"/>
        <end position="251"/>
    </location>
</feature>
<reference evidence="10 11" key="1">
    <citation type="journal article" date="2014" name="J. Microbiol.">
        <title>Diaminobutyricibacter tongyongensis gen. nov., sp. nov. and Homoserinibacter gongjuensis gen. nov., sp. nov. belong to the family Microbacteriaceae.</title>
        <authorList>
            <person name="Kim S.J."/>
            <person name="Ahn J.H."/>
            <person name="Weon H.Y."/>
            <person name="Hamada M."/>
            <person name="Suzuki K."/>
            <person name="Kwon S.W."/>
        </authorList>
    </citation>
    <scope>NUCLEOTIDE SEQUENCE [LARGE SCALE GENOMIC DNA]</scope>
    <source>
        <strain evidence="10 11">NBRC 108724</strain>
    </source>
</reference>
<keyword evidence="2 7" id="KW-0813">Transport</keyword>
<evidence type="ECO:0000256" key="4">
    <source>
        <dbReference type="ARBA" id="ARBA00022692"/>
    </source>
</evidence>
<dbReference type="CDD" id="cd06261">
    <property type="entry name" value="TM_PBP2"/>
    <property type="match status" value="1"/>
</dbReference>
<dbReference type="InterPro" id="IPR035906">
    <property type="entry name" value="MetI-like_sf"/>
</dbReference>
<name>A0A6L9XXF9_9MICO</name>
<dbReference type="GO" id="GO:0005886">
    <property type="term" value="C:plasma membrane"/>
    <property type="evidence" value="ECO:0007669"/>
    <property type="project" value="UniProtKB-SubCell"/>
</dbReference>
<sequence length="321" mass="35137">MSHEVASRNTSRGTVSLPGRVHGRTSVVPARRRRFRPQGYTWVLPALALSVGLIYYCIGYTGYISTLDWNGTAPDPTSVGLANYAKLFADPVFWMAIQHTLLFFVVTFAVQTVLGIVFAAMLHSRPFAGTLYKVVLFVPVVLAPAIMAPVFRQIFANNGQFNWILEHVGLGSLAQPWLAQPSTALWVIMVISIWQWTGMTMILYYAAMSQIEPEVLEAAEMDGAGNIRKLVSIIWPSVRGTTIALATLSAIGSLKTFDIPYLVTTGGPNFATEFLGTMIYRISIPLGQVGYGAAISVMLVIIALVLGIVLNVRKRERGVSR</sequence>
<gene>
    <name evidence="10" type="ORF">G3T36_07595</name>
</gene>
<evidence type="ECO:0000256" key="3">
    <source>
        <dbReference type="ARBA" id="ARBA00022475"/>
    </source>
</evidence>
<organism evidence="10 11">
    <name type="scientific">Leifsonia tongyongensis</name>
    <dbReference type="NCBI Taxonomy" id="1268043"/>
    <lineage>
        <taxon>Bacteria</taxon>
        <taxon>Bacillati</taxon>
        <taxon>Actinomycetota</taxon>
        <taxon>Actinomycetes</taxon>
        <taxon>Micrococcales</taxon>
        <taxon>Microbacteriaceae</taxon>
        <taxon>Leifsonia</taxon>
    </lineage>
</organism>
<evidence type="ECO:0000256" key="6">
    <source>
        <dbReference type="ARBA" id="ARBA00023136"/>
    </source>
</evidence>
<feature type="transmembrane region" description="Helical" evidence="7">
    <location>
        <begin position="40"/>
        <end position="63"/>
    </location>
</feature>
<dbReference type="InterPro" id="IPR051393">
    <property type="entry name" value="ABC_transporter_permease"/>
</dbReference>
<dbReference type="EMBL" id="JAAGWY010000001">
    <property type="protein sequence ID" value="NEN05734.1"/>
    <property type="molecule type" value="Genomic_DNA"/>
</dbReference>
<evidence type="ECO:0000256" key="7">
    <source>
        <dbReference type="RuleBase" id="RU363032"/>
    </source>
</evidence>
<evidence type="ECO:0000313" key="11">
    <source>
        <dbReference type="Proteomes" id="UP000474967"/>
    </source>
</evidence>
<comment type="similarity">
    <text evidence="7">Belongs to the binding-protein-dependent transport system permease family.</text>
</comment>
<evidence type="ECO:0000313" key="10">
    <source>
        <dbReference type="EMBL" id="NEN05734.1"/>
    </source>
</evidence>
<feature type="transmembrane region" description="Helical" evidence="7">
    <location>
        <begin position="134"/>
        <end position="155"/>
    </location>
</feature>
<dbReference type="PROSITE" id="PS50928">
    <property type="entry name" value="ABC_TM1"/>
    <property type="match status" value="1"/>
</dbReference>
<dbReference type="InterPro" id="IPR000515">
    <property type="entry name" value="MetI-like"/>
</dbReference>
<evidence type="ECO:0000256" key="8">
    <source>
        <dbReference type="SAM" id="MobiDB-lite"/>
    </source>
</evidence>
<dbReference type="SUPFAM" id="SSF161098">
    <property type="entry name" value="MetI-like"/>
    <property type="match status" value="1"/>
</dbReference>
<dbReference type="PANTHER" id="PTHR30193">
    <property type="entry name" value="ABC TRANSPORTER PERMEASE PROTEIN"/>
    <property type="match status" value="1"/>
</dbReference>
<evidence type="ECO:0000259" key="9">
    <source>
        <dbReference type="PROSITE" id="PS50928"/>
    </source>
</evidence>
<evidence type="ECO:0000256" key="1">
    <source>
        <dbReference type="ARBA" id="ARBA00004651"/>
    </source>
</evidence>
<keyword evidence="4 7" id="KW-0812">Transmembrane</keyword>
<feature type="region of interest" description="Disordered" evidence="8">
    <location>
        <begin position="1"/>
        <end position="25"/>
    </location>
</feature>
<protein>
    <submittedName>
        <fullName evidence="10">Sugar ABC transporter permease</fullName>
    </submittedName>
</protein>
<accession>A0A6L9XXF9</accession>
<dbReference type="GO" id="GO:0055085">
    <property type="term" value="P:transmembrane transport"/>
    <property type="evidence" value="ECO:0007669"/>
    <property type="project" value="InterPro"/>
</dbReference>
<feature type="domain" description="ABC transmembrane type-1" evidence="9">
    <location>
        <begin position="97"/>
        <end position="310"/>
    </location>
</feature>
<proteinExistence type="inferred from homology"/>
<evidence type="ECO:0000256" key="5">
    <source>
        <dbReference type="ARBA" id="ARBA00022989"/>
    </source>
</evidence>
<evidence type="ECO:0000256" key="2">
    <source>
        <dbReference type="ARBA" id="ARBA00022448"/>
    </source>
</evidence>
<feature type="transmembrane region" description="Helical" evidence="7">
    <location>
        <begin position="289"/>
        <end position="312"/>
    </location>
</feature>
<dbReference type="Proteomes" id="UP000474967">
    <property type="component" value="Unassembled WGS sequence"/>
</dbReference>
<keyword evidence="5 7" id="KW-1133">Transmembrane helix</keyword>
<dbReference type="Pfam" id="PF00528">
    <property type="entry name" value="BPD_transp_1"/>
    <property type="match status" value="1"/>
</dbReference>
<feature type="transmembrane region" description="Helical" evidence="7">
    <location>
        <begin position="184"/>
        <end position="206"/>
    </location>
</feature>
<keyword evidence="6 7" id="KW-0472">Membrane</keyword>
<dbReference type="AlphaFoldDB" id="A0A6L9XXF9"/>
<feature type="transmembrane region" description="Helical" evidence="7">
    <location>
        <begin position="101"/>
        <end position="122"/>
    </location>
</feature>
<keyword evidence="11" id="KW-1185">Reference proteome</keyword>
<comment type="subcellular location">
    <subcellularLocation>
        <location evidence="1 7">Cell membrane</location>
        <topology evidence="1 7">Multi-pass membrane protein</topology>
    </subcellularLocation>
</comment>
<keyword evidence="3" id="KW-1003">Cell membrane</keyword>
<dbReference type="PANTHER" id="PTHR30193:SF37">
    <property type="entry name" value="INNER MEMBRANE ABC TRANSPORTER PERMEASE PROTEIN YCJO"/>
    <property type="match status" value="1"/>
</dbReference>
<comment type="caution">
    <text evidence="10">The sequence shown here is derived from an EMBL/GenBank/DDBJ whole genome shotgun (WGS) entry which is preliminary data.</text>
</comment>